<dbReference type="AlphaFoldDB" id="A0A143PQ99"/>
<keyword evidence="6 10" id="KW-0067">ATP-binding</keyword>
<comment type="subunit">
    <text evidence="10">Acetyl-CoA carboxylase is a heterohexamer composed of biotin carboxyl carrier protein (AccB), biotin carboxylase (AccC) and two subunits each of ACCase subunit alpha (AccA) and ACCase subunit beta (AccD).</text>
</comment>
<name>A0A143PQ99_LUTPR</name>
<keyword evidence="12" id="KW-0436">Ligase</keyword>
<sequence>MSVDTLEFEEPVAALLKEIAQLGSQPPTPERAGEIARLQTRAKQVRQDLFARLTPWQRVLVARHPQRPYLLDYVARIWPNFTEIHGDRRFGDDQAIVTGFADFHEQPVLLVGHQKGRDTKQKITRNFGYARPEGYRKALRAMQLAEKFRRPVICLVDTPAAYPGMESEERGIAEAIALNLREMAVLNTPILVVVTGEGGSGGALGIAVGDTVLMQEYAVYSVIPPEGCAAILWRDAAKKVEAADALKMTAPDLMAREIVDGIIPEPAGGAHQDYDFAASRLDEALWPALQRLMAMPEAERLERRYEKFRRIGRLGAEISGTAS</sequence>
<comment type="catalytic activity">
    <reaction evidence="9 10">
        <text>N(6)-carboxybiotinyl-L-lysyl-[protein] + acetyl-CoA = N(6)-biotinyl-L-lysyl-[protein] + malonyl-CoA</text>
        <dbReference type="Rhea" id="RHEA:54728"/>
        <dbReference type="Rhea" id="RHEA-COMP:10505"/>
        <dbReference type="Rhea" id="RHEA-COMP:10506"/>
        <dbReference type="ChEBI" id="CHEBI:57288"/>
        <dbReference type="ChEBI" id="CHEBI:57384"/>
        <dbReference type="ChEBI" id="CHEBI:83144"/>
        <dbReference type="ChEBI" id="CHEBI:83145"/>
        <dbReference type="EC" id="2.1.3.15"/>
    </reaction>
</comment>
<dbReference type="GO" id="GO:0005524">
    <property type="term" value="F:ATP binding"/>
    <property type="evidence" value="ECO:0007669"/>
    <property type="project" value="UniProtKB-KW"/>
</dbReference>
<keyword evidence="2 10" id="KW-0444">Lipid biosynthesis</keyword>
<organism evidence="12 13">
    <name type="scientific">Luteitalea pratensis</name>
    <dbReference type="NCBI Taxonomy" id="1855912"/>
    <lineage>
        <taxon>Bacteria</taxon>
        <taxon>Pseudomonadati</taxon>
        <taxon>Acidobacteriota</taxon>
        <taxon>Vicinamibacteria</taxon>
        <taxon>Vicinamibacterales</taxon>
        <taxon>Vicinamibacteraceae</taxon>
        <taxon>Luteitalea</taxon>
    </lineage>
</organism>
<evidence type="ECO:0000256" key="7">
    <source>
        <dbReference type="ARBA" id="ARBA00023098"/>
    </source>
</evidence>
<evidence type="ECO:0000256" key="5">
    <source>
        <dbReference type="ARBA" id="ARBA00022832"/>
    </source>
</evidence>
<evidence type="ECO:0000256" key="2">
    <source>
        <dbReference type="ARBA" id="ARBA00022516"/>
    </source>
</evidence>
<dbReference type="Pfam" id="PF03255">
    <property type="entry name" value="ACCA"/>
    <property type="match status" value="1"/>
</dbReference>
<evidence type="ECO:0000256" key="1">
    <source>
        <dbReference type="ARBA" id="ARBA00004956"/>
    </source>
</evidence>
<feature type="domain" description="CoA carboxyltransferase C-terminal" evidence="11">
    <location>
        <begin position="37"/>
        <end position="291"/>
    </location>
</feature>
<evidence type="ECO:0000256" key="6">
    <source>
        <dbReference type="ARBA" id="ARBA00022840"/>
    </source>
</evidence>
<dbReference type="InterPro" id="IPR029045">
    <property type="entry name" value="ClpP/crotonase-like_dom_sf"/>
</dbReference>
<gene>
    <name evidence="10 12" type="primary">accA</name>
    <name evidence="12" type="ORF">LuPra_03530</name>
</gene>
<dbReference type="EMBL" id="CP015136">
    <property type="protein sequence ID" value="AMY10300.1"/>
    <property type="molecule type" value="Genomic_DNA"/>
</dbReference>
<evidence type="ECO:0000256" key="4">
    <source>
        <dbReference type="ARBA" id="ARBA00022741"/>
    </source>
</evidence>
<dbReference type="SUPFAM" id="SSF52096">
    <property type="entry name" value="ClpP/crotonase"/>
    <property type="match status" value="1"/>
</dbReference>
<comment type="function">
    <text evidence="10">Component of the acetyl coenzyme A carboxylase (ACC) complex. First, biotin carboxylase catalyzes the carboxylation of biotin on its carrier protein (BCCP) and then the CO(2) group is transferred by the carboxyltransferase to acetyl-CoA to form malonyl-CoA.</text>
</comment>
<evidence type="ECO:0000259" key="11">
    <source>
        <dbReference type="PROSITE" id="PS50989"/>
    </source>
</evidence>
<dbReference type="UniPathway" id="UPA00655">
    <property type="reaction ID" value="UER00711"/>
</dbReference>
<dbReference type="NCBIfam" id="NF041504">
    <property type="entry name" value="AccA_sub"/>
    <property type="match status" value="1"/>
</dbReference>
<dbReference type="OrthoDB" id="9808023at2"/>
<keyword evidence="4 10" id="KW-0547">Nucleotide-binding</keyword>
<comment type="pathway">
    <text evidence="1 10">Lipid metabolism; malonyl-CoA biosynthesis; malonyl-CoA from acetyl-CoA: step 1/1.</text>
</comment>
<dbReference type="InterPro" id="IPR011763">
    <property type="entry name" value="COA_CT_C"/>
</dbReference>
<dbReference type="GO" id="GO:0003989">
    <property type="term" value="F:acetyl-CoA carboxylase activity"/>
    <property type="evidence" value="ECO:0007669"/>
    <property type="project" value="InterPro"/>
</dbReference>
<comment type="subcellular location">
    <subcellularLocation>
        <location evidence="10">Cytoplasm</location>
    </subcellularLocation>
</comment>
<keyword evidence="7 10" id="KW-0443">Lipid metabolism</keyword>
<reference evidence="13" key="2">
    <citation type="submission" date="2016-04" db="EMBL/GenBank/DDBJ databases">
        <title>First Complete Genome Sequence of a Subdivision 6 Acidobacterium.</title>
        <authorList>
            <person name="Huang S."/>
            <person name="Vieira S."/>
            <person name="Bunk B."/>
            <person name="Riedel T."/>
            <person name="Sproeer C."/>
            <person name="Overmann J."/>
        </authorList>
    </citation>
    <scope>NUCLEOTIDE SEQUENCE [LARGE SCALE GENOMIC DNA]</scope>
    <source>
        <strain evidence="13">DSM 100886 HEG_-6_39</strain>
    </source>
</reference>
<dbReference type="RefSeq" id="WP_110171952.1">
    <property type="nucleotide sequence ID" value="NZ_CP015136.1"/>
</dbReference>
<protein>
    <recommendedName>
        <fullName evidence="10">Acetyl-coenzyme A carboxylase carboxyl transferase subunit alpha</fullName>
        <shortName evidence="10">ACCase subunit alpha</shortName>
        <shortName evidence="10">Acetyl-CoA carboxylase carboxyltransferase subunit alpha</shortName>
        <ecNumber evidence="10">2.1.3.15</ecNumber>
    </recommendedName>
</protein>
<dbReference type="GO" id="GO:0006633">
    <property type="term" value="P:fatty acid biosynthetic process"/>
    <property type="evidence" value="ECO:0007669"/>
    <property type="project" value="UniProtKB-KW"/>
</dbReference>
<reference evidence="12 13" key="1">
    <citation type="journal article" date="2016" name="Genome Announc.">
        <title>First Complete Genome Sequence of a Subdivision 6 Acidobacterium Strain.</title>
        <authorList>
            <person name="Huang S."/>
            <person name="Vieira S."/>
            <person name="Bunk B."/>
            <person name="Riedel T."/>
            <person name="Sproer C."/>
            <person name="Overmann J."/>
        </authorList>
    </citation>
    <scope>NUCLEOTIDE SEQUENCE [LARGE SCALE GENOMIC DNA]</scope>
    <source>
        <strain evidence="13">DSM 100886 HEG_-6_39</strain>
    </source>
</reference>
<dbReference type="InterPro" id="IPR001095">
    <property type="entry name" value="Acetyl_CoA_COase_a_su"/>
</dbReference>
<dbReference type="Gene3D" id="3.90.226.10">
    <property type="entry name" value="2-enoyl-CoA Hydratase, Chain A, domain 1"/>
    <property type="match status" value="1"/>
</dbReference>
<comment type="similarity">
    <text evidence="10">Belongs to the AccA family.</text>
</comment>
<evidence type="ECO:0000313" key="12">
    <source>
        <dbReference type="EMBL" id="AMY10300.1"/>
    </source>
</evidence>
<dbReference type="PANTHER" id="PTHR42853">
    <property type="entry name" value="ACETYL-COENZYME A CARBOXYLASE CARBOXYL TRANSFERASE SUBUNIT ALPHA"/>
    <property type="match status" value="1"/>
</dbReference>
<dbReference type="GO" id="GO:2001295">
    <property type="term" value="P:malonyl-CoA biosynthetic process"/>
    <property type="evidence" value="ECO:0007669"/>
    <property type="project" value="UniProtKB-UniRule"/>
</dbReference>
<dbReference type="NCBIfam" id="NF004344">
    <property type="entry name" value="PRK05724.1"/>
    <property type="match status" value="1"/>
</dbReference>
<dbReference type="HAMAP" id="MF_00823">
    <property type="entry name" value="AcetylCoA_CT_alpha"/>
    <property type="match status" value="1"/>
</dbReference>
<proteinExistence type="inferred from homology"/>
<evidence type="ECO:0000256" key="3">
    <source>
        <dbReference type="ARBA" id="ARBA00022679"/>
    </source>
</evidence>
<dbReference type="PATRIC" id="fig|1813736.3.peg.3739"/>
<accession>A0A143PQ99</accession>
<dbReference type="GO" id="GO:0016743">
    <property type="term" value="F:carboxyl- or carbamoyltransferase activity"/>
    <property type="evidence" value="ECO:0007669"/>
    <property type="project" value="UniProtKB-UniRule"/>
</dbReference>
<keyword evidence="3 10" id="KW-0808">Transferase</keyword>
<dbReference type="GO" id="GO:0009317">
    <property type="term" value="C:acetyl-CoA carboxylase complex"/>
    <property type="evidence" value="ECO:0007669"/>
    <property type="project" value="InterPro"/>
</dbReference>
<dbReference type="Proteomes" id="UP000076079">
    <property type="component" value="Chromosome"/>
</dbReference>
<evidence type="ECO:0000256" key="9">
    <source>
        <dbReference type="ARBA" id="ARBA00049152"/>
    </source>
</evidence>
<dbReference type="NCBIfam" id="TIGR00513">
    <property type="entry name" value="accA"/>
    <property type="match status" value="1"/>
</dbReference>
<evidence type="ECO:0000313" key="13">
    <source>
        <dbReference type="Proteomes" id="UP000076079"/>
    </source>
</evidence>
<dbReference type="PRINTS" id="PR01069">
    <property type="entry name" value="ACCCTRFRASEA"/>
</dbReference>
<keyword evidence="10" id="KW-0963">Cytoplasm</keyword>
<dbReference type="EC" id="2.1.3.15" evidence="10"/>
<dbReference type="STRING" id="1855912.LuPra_03530"/>
<dbReference type="PROSITE" id="PS50989">
    <property type="entry name" value="COA_CT_CTER"/>
    <property type="match status" value="1"/>
</dbReference>
<keyword evidence="8 10" id="KW-0275">Fatty acid biosynthesis</keyword>
<dbReference type="PANTHER" id="PTHR42853:SF3">
    <property type="entry name" value="ACETYL-COENZYME A CARBOXYLASE CARBOXYL TRANSFERASE SUBUNIT ALPHA, CHLOROPLASTIC"/>
    <property type="match status" value="1"/>
</dbReference>
<dbReference type="KEGG" id="abac:LuPra_03530"/>
<evidence type="ECO:0000256" key="8">
    <source>
        <dbReference type="ARBA" id="ARBA00023160"/>
    </source>
</evidence>
<keyword evidence="5 10" id="KW-0276">Fatty acid metabolism</keyword>
<evidence type="ECO:0000256" key="10">
    <source>
        <dbReference type="HAMAP-Rule" id="MF_00823"/>
    </source>
</evidence>
<keyword evidence="13" id="KW-1185">Reference proteome</keyword>